<dbReference type="Pfam" id="PF04851">
    <property type="entry name" value="ResIII"/>
    <property type="match status" value="1"/>
</dbReference>
<dbReference type="InterPro" id="IPR045572">
    <property type="entry name" value="RE_endonuc_C"/>
</dbReference>
<evidence type="ECO:0000259" key="1">
    <source>
        <dbReference type="Pfam" id="PF04851"/>
    </source>
</evidence>
<protein>
    <submittedName>
        <fullName evidence="3 4">Restriction endonuclease</fullName>
    </submittedName>
</protein>
<dbReference type="InterPro" id="IPR027417">
    <property type="entry name" value="P-loop_NTPase"/>
</dbReference>
<dbReference type="Gene3D" id="3.40.50.300">
    <property type="entry name" value="P-loop containing nucleotide triphosphate hydrolases"/>
    <property type="match status" value="2"/>
</dbReference>
<evidence type="ECO:0000259" key="2">
    <source>
        <dbReference type="Pfam" id="PF19778"/>
    </source>
</evidence>
<gene>
    <name evidence="4" type="ORF">AFZ32_12975</name>
    <name evidence="3" type="ORF">pLIS100015</name>
</gene>
<evidence type="ECO:0000313" key="3">
    <source>
        <dbReference type="EMBL" id="AWW22379.1"/>
    </source>
</evidence>
<keyword evidence="3" id="KW-0378">Hydrolase</keyword>
<name>A0A2Z4HVJ1_LISWE</name>
<proteinExistence type="predicted"/>
<keyword evidence="3" id="KW-0540">Nuclease</keyword>
<dbReference type="Proteomes" id="UP000219632">
    <property type="component" value="Unassembled WGS sequence"/>
</dbReference>
<keyword evidence="3" id="KW-0255">Endonuclease</keyword>
<feature type="domain" description="Helicase/UvrB N-terminal" evidence="1">
    <location>
        <begin position="104"/>
        <end position="272"/>
    </location>
</feature>
<sequence>MKLQYKNQQFQLDAVEAITSIFEGQPRQTNMSYMMDIGKEKNITLDIVNGFKNAAISLSDSDLLKNIQATQKKNGILTDNKLVKMSIGGKDKNTKIDNSKDCLTLTVEMETGTGKTYTYIKTMLELNKQYGWSKFIIVVPSIAIREGIAKTFESTSEHFKQAYGIGIRHFIYNSSPSQLAKIEAFASDAGINVIIVNTQAFNARGADARRIDMILDQFRGRRPIDVIAATNPIMIIDEPQSVLGNGSKAELNATRVGLAKFNPLFFINYSATHRDNYNMVYRLDAVDAYQKNLVKKIAVKGIEISGSNASSGYLYLEAIKEKPALKARIQFEKLSATGNVVKTSKLLDKGDNIYPLSGEIESYNSGFVVSEINAVDQFVEFTNGQKLSVGEVVGNTNDEDLRRIQIRETIHSHLAKEESLFKREIKTLSLFFIDEVVKYKDYGVIDDKGTYARIFEEEYENIVRDRLTDTLLDEKYRTYLERELESPEKVHAGYFSIDKKGKSVDSKIKRGSESSDDISAYDLIMKNKERLLSFEEPVRFIFSHSALKEGWDNPNVFQIATLRQSSSDIKKRQEIGRGLRLAVNQKGDRQDEQSLGENEVQQVNVLTVIANESYETFARDLQSEIADAIKNRPKLIEPKLFEGRELVVEDSNGQVTAKMVVDNTQAAEIWACLKTGKLIEKNKQTSVTYQKLSVTEKLEAIQEVLDEELQVFALPIQKLINSVYNLKDLPIENENKRTTLKLNREKYASKEFKNLWSKINRKSYYTVDFDDQEIIEKSIQLINKNLTVKTLKARITEGNMQATDTGTIFTVDGKRTTDIYSPVNTVKYDLIGEVSQNVGLLRKTVAYILSGIHPEQFAKYQSNPENFIVQISNLINAVKAQNIISHIVYNKLDEVWDEDAIFANSDIQGIMGQNVFDAKKHLYDKVRVDSEVEKRFASDLDVEQNVEMYVKLPGGFYINTPVGKYNPDWAVVLNEPDHKHVYFIAETKGVSENIELNLKGVENAKIEAARQHFKIISNSEVTYEVVDSYDKMMDKLSSHI</sequence>
<geneLocation type="plasmid" evidence="3">
    <name>pLIS1</name>
</geneLocation>
<dbReference type="GO" id="GO:0003677">
    <property type="term" value="F:DNA binding"/>
    <property type="evidence" value="ECO:0007669"/>
    <property type="project" value="InterPro"/>
</dbReference>
<dbReference type="EMBL" id="MH382833">
    <property type="protein sequence ID" value="AWW22379.1"/>
    <property type="molecule type" value="Genomic_DNA"/>
</dbReference>
<reference evidence="3" key="2">
    <citation type="submission" date="2018-05" db="EMBL/GenBank/DDBJ databases">
        <title>Prevalence of plasmid-borne benzalkonium chloride resistance cassette bcrABC and cadmium resistance cadA genes in nonpathogenic Listeria spp. isolated from food-processing environments.</title>
        <authorList>
            <person name="Korsak D."/>
            <person name="Chmielowska C."/>
            <person name="Szuplewska M."/>
            <person name="Bartosik D."/>
        </authorList>
    </citation>
    <scope>NUCLEOTIDE SEQUENCE</scope>
    <source>
        <strain evidence="3">40/07</strain>
        <plasmid evidence="3">pLIS1</plasmid>
    </source>
</reference>
<evidence type="ECO:0000313" key="5">
    <source>
        <dbReference type="Proteomes" id="UP000219632"/>
    </source>
</evidence>
<organism evidence="3">
    <name type="scientific">Listeria welshimeri</name>
    <dbReference type="NCBI Taxonomy" id="1643"/>
    <lineage>
        <taxon>Bacteria</taxon>
        <taxon>Bacillati</taxon>
        <taxon>Bacillota</taxon>
        <taxon>Bacilli</taxon>
        <taxon>Bacillales</taxon>
        <taxon>Listeriaceae</taxon>
        <taxon>Listeria</taxon>
    </lineage>
</organism>
<dbReference type="RefSeq" id="WP_003725281.1">
    <property type="nucleotide sequence ID" value="NZ_JAERVU010000008.1"/>
</dbReference>
<feature type="domain" description="Type III restriction enzyme C-terminal endonuclease" evidence="2">
    <location>
        <begin position="919"/>
        <end position="1027"/>
    </location>
</feature>
<keyword evidence="3" id="KW-0614">Plasmid</keyword>
<keyword evidence="5" id="KW-1185">Reference proteome</keyword>
<reference evidence="4 5" key="1">
    <citation type="submission" date="2017-09" db="EMBL/GenBank/DDBJ databases">
        <title>Draft Genomes of 144 Listeria Monocytogenes isolates from foods.</title>
        <authorList>
            <person name="Wu C.H."/>
            <person name="Ng J."/>
            <person name="Kiang D."/>
            <person name="Chen C.-Y."/>
            <person name="Frink S."/>
            <person name="Lafrades M."/>
            <person name="Morales C."/>
            <person name="Park P."/>
            <person name="Zwick M."/>
        </authorList>
    </citation>
    <scope>NUCLEOTIDE SEQUENCE [LARGE SCALE GENOMIC DNA]</scope>
    <source>
        <strain evidence="4 5">CDPHFDLB-F14M01633.75-2</strain>
    </source>
</reference>
<dbReference type="AlphaFoldDB" id="A0A2Z4HVJ1"/>
<dbReference type="GO" id="GO:0005524">
    <property type="term" value="F:ATP binding"/>
    <property type="evidence" value="ECO:0007669"/>
    <property type="project" value="InterPro"/>
</dbReference>
<dbReference type="InterPro" id="IPR006935">
    <property type="entry name" value="Helicase/UvrB_N"/>
</dbReference>
<dbReference type="SUPFAM" id="SSF52540">
    <property type="entry name" value="P-loop containing nucleoside triphosphate hydrolases"/>
    <property type="match status" value="1"/>
</dbReference>
<dbReference type="Pfam" id="PF19778">
    <property type="entry name" value="RE_endonuc"/>
    <property type="match status" value="1"/>
</dbReference>
<evidence type="ECO:0000313" key="4">
    <source>
        <dbReference type="EMBL" id="PDK40363.1"/>
    </source>
</evidence>
<dbReference type="GO" id="GO:0015668">
    <property type="term" value="F:type III site-specific deoxyribonuclease activity"/>
    <property type="evidence" value="ECO:0007669"/>
    <property type="project" value="InterPro"/>
</dbReference>
<accession>A0A2Z4HVJ1</accession>
<dbReference type="EMBL" id="NYPG01000009">
    <property type="protein sequence ID" value="PDK40363.1"/>
    <property type="molecule type" value="Genomic_DNA"/>
</dbReference>